<sequence length="253" mass="26737">MRGFCILETRKLTVSTSESVIQYDGNDATVAFPVPFRFLASGDLVVTKTTADGLDHVLVMGTDYSVAGAGALNGGTVTMATAPASAERLTISREMIPLQETDLRNQGKYLAQTHENVFDYLTMLIQQNAGGLRQVIRVSATDPDPARLPNAAFRANMLMGFNSSGDPVPVAPVSGSASDLALQLLNTADPSKGAAMVGALTDSGGPSNVAAVLDTLRNASYARRNAENLRAAYKRMRIDQLPVTIVCQGDSVT</sequence>
<feature type="non-terminal residue" evidence="1">
    <location>
        <position position="253"/>
    </location>
</feature>
<comment type="caution">
    <text evidence="1">The sequence shown here is derived from an EMBL/GenBank/DDBJ whole genome shotgun (WGS) entry which is preliminary data.</text>
</comment>
<protein>
    <submittedName>
        <fullName evidence="1">Uncharacterized protein</fullName>
    </submittedName>
</protein>
<evidence type="ECO:0000313" key="1">
    <source>
        <dbReference type="EMBL" id="TCL22052.1"/>
    </source>
</evidence>
<dbReference type="AlphaFoldDB" id="A0A4R1PB91"/>
<evidence type="ECO:0000313" key="2">
    <source>
        <dbReference type="Proteomes" id="UP000295169"/>
    </source>
</evidence>
<reference evidence="1 2" key="1">
    <citation type="submission" date="2019-03" db="EMBL/GenBank/DDBJ databases">
        <title>Genomic Encyclopedia of Type Strains, Phase IV (KMG-IV): sequencing the most valuable type-strain genomes for metagenomic binning, comparative biology and taxonomic classification.</title>
        <authorList>
            <person name="Goeker M."/>
        </authorList>
    </citation>
    <scope>NUCLEOTIDE SEQUENCE [LARGE SCALE GENOMIC DNA]</scope>
    <source>
        <strain evidence="1 2">DSM 2286</strain>
    </source>
</reference>
<name>A0A4R1PB91_9GAMM</name>
<proteinExistence type="predicted"/>
<dbReference type="EMBL" id="SMMU01000035">
    <property type="protein sequence ID" value="TCL22052.1"/>
    <property type="molecule type" value="Genomic_DNA"/>
</dbReference>
<accession>A0A4R1PB91</accession>
<dbReference type="Proteomes" id="UP000295169">
    <property type="component" value="Unassembled WGS sequence"/>
</dbReference>
<gene>
    <name evidence="1" type="ORF">EV691_1351</name>
</gene>
<organism evidence="1 2">
    <name type="scientific">Azotobacter chroococcum</name>
    <dbReference type="NCBI Taxonomy" id="353"/>
    <lineage>
        <taxon>Bacteria</taxon>
        <taxon>Pseudomonadati</taxon>
        <taxon>Pseudomonadota</taxon>
        <taxon>Gammaproteobacteria</taxon>
        <taxon>Pseudomonadales</taxon>
        <taxon>Pseudomonadaceae</taxon>
        <taxon>Azotobacter</taxon>
    </lineage>
</organism>